<dbReference type="PANTHER" id="PTHR38035">
    <property type="entry name" value="UPF0070 PROTEIN YFGM"/>
    <property type="match status" value="1"/>
</dbReference>
<sequence>MAKKKDVNESIEIIESPEALQHEVEKVTGFFEQNKSTIVGAAAVAVVIIVGYFGFQWYQNTQDAEGEKKLYKAVYAFESDSLASASKDLAKVSDEFGGNTQNLADLYLGITLLKQGKYDNAIEKLKNFSSGDLLVQARAYSLIGDAYSEKKAYSEAIEFYTKAADYKSNKFFSPGYLLKLANAYEANKQSKEALDTYTAITEKYPEAAEAIPAKKYKALLESSISE</sequence>
<dbReference type="SMART" id="SM00028">
    <property type="entry name" value="TPR"/>
    <property type="match status" value="2"/>
</dbReference>
<keyword evidence="3 10" id="KW-0812">Transmembrane</keyword>
<keyword evidence="9" id="KW-0802">TPR repeat</keyword>
<evidence type="ECO:0000259" key="11">
    <source>
        <dbReference type="Pfam" id="PF09976"/>
    </source>
</evidence>
<feature type="transmembrane region" description="Helical" evidence="10">
    <location>
        <begin position="38"/>
        <end position="58"/>
    </location>
</feature>
<dbReference type="Proteomes" id="UP001249959">
    <property type="component" value="Unassembled WGS sequence"/>
</dbReference>
<proteinExistence type="inferred from homology"/>
<name>A0ABU3TNK8_9BACT</name>
<evidence type="ECO:0000256" key="2">
    <source>
        <dbReference type="ARBA" id="ARBA00022475"/>
    </source>
</evidence>
<accession>A0ABU3TNK8</accession>
<keyword evidence="13" id="KW-1185">Reference proteome</keyword>
<dbReference type="EMBL" id="JAVNWW010000001">
    <property type="protein sequence ID" value="MDU0807443.1"/>
    <property type="molecule type" value="Genomic_DNA"/>
</dbReference>
<dbReference type="InterPro" id="IPR026039">
    <property type="entry name" value="YfgM"/>
</dbReference>
<evidence type="ECO:0000256" key="10">
    <source>
        <dbReference type="SAM" id="Phobius"/>
    </source>
</evidence>
<evidence type="ECO:0000256" key="3">
    <source>
        <dbReference type="ARBA" id="ARBA00022692"/>
    </source>
</evidence>
<keyword evidence="5 10" id="KW-0472">Membrane</keyword>
<dbReference type="InterPro" id="IPR019734">
    <property type="entry name" value="TPR_rpt"/>
</dbReference>
<keyword evidence="4 10" id="KW-1133">Transmembrane helix</keyword>
<evidence type="ECO:0000256" key="4">
    <source>
        <dbReference type="ARBA" id="ARBA00022989"/>
    </source>
</evidence>
<feature type="repeat" description="TPR" evidence="9">
    <location>
        <begin position="137"/>
        <end position="170"/>
    </location>
</feature>
<evidence type="ECO:0000256" key="1">
    <source>
        <dbReference type="ARBA" id="ARBA00004401"/>
    </source>
</evidence>
<evidence type="ECO:0000313" key="13">
    <source>
        <dbReference type="Proteomes" id="UP001249959"/>
    </source>
</evidence>
<evidence type="ECO:0000256" key="8">
    <source>
        <dbReference type="ARBA" id="ARBA00024235"/>
    </source>
</evidence>
<evidence type="ECO:0000256" key="7">
    <source>
        <dbReference type="ARBA" id="ARBA00024197"/>
    </source>
</evidence>
<dbReference type="Pfam" id="PF09976">
    <property type="entry name" value="TPR_21"/>
    <property type="match status" value="1"/>
</dbReference>
<evidence type="ECO:0000256" key="9">
    <source>
        <dbReference type="PROSITE-ProRule" id="PRU00339"/>
    </source>
</evidence>
<comment type="subcellular location">
    <subcellularLocation>
        <location evidence="1">Cell membrane</location>
        <topology evidence="1">Single-pass type II membrane protein</topology>
    </subcellularLocation>
</comment>
<feature type="domain" description="Ancillary SecYEG translocon subunit/Cell division coordinator CpoB TPR" evidence="11">
    <location>
        <begin position="30"/>
        <end position="126"/>
    </location>
</feature>
<evidence type="ECO:0000256" key="6">
    <source>
        <dbReference type="ARBA" id="ARBA00023186"/>
    </source>
</evidence>
<protein>
    <recommendedName>
        <fullName evidence="8">Ancillary SecYEG translocon subunit</fullName>
    </recommendedName>
</protein>
<dbReference type="SUPFAM" id="SSF48452">
    <property type="entry name" value="TPR-like"/>
    <property type="match status" value="1"/>
</dbReference>
<comment type="similarity">
    <text evidence="7">Belongs to the YfgM family.</text>
</comment>
<dbReference type="RefSeq" id="WP_315577399.1">
    <property type="nucleotide sequence ID" value="NZ_JARDXH010000007.1"/>
</dbReference>
<dbReference type="Gene3D" id="1.25.40.10">
    <property type="entry name" value="Tetratricopeptide repeat domain"/>
    <property type="match status" value="1"/>
</dbReference>
<dbReference type="InterPro" id="IPR018704">
    <property type="entry name" value="SecYEG/CpoB_TPR"/>
</dbReference>
<dbReference type="PANTHER" id="PTHR38035:SF1">
    <property type="entry name" value="ANCILLARY SECYEG TRANSLOCON SUBUNIT"/>
    <property type="match status" value="1"/>
</dbReference>
<keyword evidence="2" id="KW-1003">Cell membrane</keyword>
<dbReference type="Pfam" id="PF13174">
    <property type="entry name" value="TPR_6"/>
    <property type="match status" value="1"/>
</dbReference>
<evidence type="ECO:0000313" key="12">
    <source>
        <dbReference type="EMBL" id="MDU0807443.1"/>
    </source>
</evidence>
<evidence type="ECO:0000256" key="5">
    <source>
        <dbReference type="ARBA" id="ARBA00023136"/>
    </source>
</evidence>
<dbReference type="PROSITE" id="PS50005">
    <property type="entry name" value="TPR"/>
    <property type="match status" value="1"/>
</dbReference>
<comment type="caution">
    <text evidence="12">The sequence shown here is derived from an EMBL/GenBank/DDBJ whole genome shotgun (WGS) entry which is preliminary data.</text>
</comment>
<organism evidence="12 13">
    <name type="scientific">Aquirufa regiilacus</name>
    <dbReference type="NCBI Taxonomy" id="3024868"/>
    <lineage>
        <taxon>Bacteria</taxon>
        <taxon>Pseudomonadati</taxon>
        <taxon>Bacteroidota</taxon>
        <taxon>Cytophagia</taxon>
        <taxon>Cytophagales</taxon>
        <taxon>Flectobacillaceae</taxon>
        <taxon>Aquirufa</taxon>
    </lineage>
</organism>
<dbReference type="InterPro" id="IPR011990">
    <property type="entry name" value="TPR-like_helical_dom_sf"/>
</dbReference>
<keyword evidence="6" id="KW-0143">Chaperone</keyword>
<gene>
    <name evidence="12" type="ORF">PQG45_00175</name>
</gene>
<reference evidence="12 13" key="1">
    <citation type="submission" date="2023-09" db="EMBL/GenBank/DDBJ databases">
        <title>Aquirufa genomes.</title>
        <authorList>
            <person name="Pitt A."/>
        </authorList>
    </citation>
    <scope>NUCLEOTIDE SEQUENCE [LARGE SCALE GENOMIC DNA]</scope>
    <source>
        <strain evidence="12 13">LEOWEIH-7C</strain>
    </source>
</reference>